<keyword evidence="14" id="KW-0829">Tyrosine-protein kinase</keyword>
<keyword evidence="10" id="KW-0418">Kinase</keyword>
<comment type="similarity">
    <text evidence="2">Belongs to the CpsD/CapB family.</text>
</comment>
<dbReference type="SUPFAM" id="SSF52540">
    <property type="entry name" value="P-loop containing nucleoside triphosphate hydrolases"/>
    <property type="match status" value="1"/>
</dbReference>
<evidence type="ECO:0000313" key="22">
    <source>
        <dbReference type="Proteomes" id="UP000586722"/>
    </source>
</evidence>
<dbReference type="Pfam" id="PF13807">
    <property type="entry name" value="GNVR"/>
    <property type="match status" value="1"/>
</dbReference>
<organism evidence="21 22">
    <name type="scientific">Pannonibacter tanglangensis</name>
    <dbReference type="NCBI Taxonomy" id="2750084"/>
    <lineage>
        <taxon>Bacteria</taxon>
        <taxon>Pseudomonadati</taxon>
        <taxon>Pseudomonadota</taxon>
        <taxon>Alphaproteobacteria</taxon>
        <taxon>Hyphomicrobiales</taxon>
        <taxon>Stappiaceae</taxon>
        <taxon>Pannonibacter</taxon>
    </lineage>
</organism>
<evidence type="ECO:0000256" key="10">
    <source>
        <dbReference type="ARBA" id="ARBA00022777"/>
    </source>
</evidence>
<evidence type="ECO:0000256" key="6">
    <source>
        <dbReference type="ARBA" id="ARBA00022519"/>
    </source>
</evidence>
<sequence>MDETEIDFRHLFGIVRRQVRLIAATIAVVVAIAAVAVFSITPMYTGTTLVLVDPSRKNLMDPSNVSGSSATDSARVESEVEIVDSDAVLLSVIATKNLITDPEFGVKLGMKDKVLAFLRIREPTLPTGQDALGSVLSRFKKNITVARRGLTYLIAVSVRSENPDRAAELANAIAETYIRAQIESKTSATRESRDIIDRQLADAERAVVAAEKAFDDYIFGNVNEFVSATGRTDLAEIRNRIDELANERTSAEGRVAGLRQKLASNDFQTLAAELENEAVAALNQQREQLQRALGEAAAGSARAVNLRQELERIEQNLLTEAETALGELQTSITDYDTQATTLRRDLNTAILGSNLPADTLAQIYRLQQTSRNAATQYQALLARSQALETETALQIADSRVVSPAFPPTGPSSPKVMLILAVAGLFAVGAGFALAFIFENFIGGFTSEEQVQAVTRLPLATVVPRHAAGSSQFSVSDALIESPLSMYAESVRRLRATIDNTLQATVPDRAEAKGKKGFVIMMSSALPGEGKSTMSLSLARTLALSGASTLIIDCDFRKPSIQRHLNLEPSNGLVDFLVGDIGSEDLLQNIVKSDPKTALTAVVGARRSDVPTDQLITRERFTRLVQTARQRFDYVVLDSPPIEPVVDGLYLAKYADVITFVIRWAKTPQRLCVHSLQRLAQTKAEHCRILTLLNQQEGKSGYYTAYSDYYTE</sequence>
<dbReference type="Proteomes" id="UP000586722">
    <property type="component" value="Unassembled WGS sequence"/>
</dbReference>
<evidence type="ECO:0000256" key="8">
    <source>
        <dbReference type="ARBA" id="ARBA00022692"/>
    </source>
</evidence>
<evidence type="ECO:0000256" key="12">
    <source>
        <dbReference type="ARBA" id="ARBA00022989"/>
    </source>
</evidence>
<evidence type="ECO:0000256" key="9">
    <source>
        <dbReference type="ARBA" id="ARBA00022741"/>
    </source>
</evidence>
<evidence type="ECO:0000256" key="15">
    <source>
        <dbReference type="ARBA" id="ARBA00051245"/>
    </source>
</evidence>
<feature type="domain" description="Polysaccharide chain length determinant N-terminal" evidence="18">
    <location>
        <begin position="5"/>
        <end position="94"/>
    </location>
</feature>
<evidence type="ECO:0000256" key="2">
    <source>
        <dbReference type="ARBA" id="ARBA00007316"/>
    </source>
</evidence>
<keyword evidence="22" id="KW-1185">Reference proteome</keyword>
<evidence type="ECO:0000259" key="20">
    <source>
        <dbReference type="Pfam" id="PF13807"/>
    </source>
</evidence>
<feature type="transmembrane region" description="Helical" evidence="17">
    <location>
        <begin position="21"/>
        <end position="44"/>
    </location>
</feature>
<protein>
    <recommendedName>
        <fullName evidence="4">non-specific protein-tyrosine kinase</fullName>
        <ecNumber evidence="4">2.7.10.2</ecNumber>
    </recommendedName>
</protein>
<dbReference type="InterPro" id="IPR003856">
    <property type="entry name" value="LPS_length_determ_N"/>
</dbReference>
<dbReference type="InterPro" id="IPR027417">
    <property type="entry name" value="P-loop_NTPase"/>
</dbReference>
<evidence type="ECO:0000259" key="19">
    <source>
        <dbReference type="Pfam" id="PF13614"/>
    </source>
</evidence>
<dbReference type="GO" id="GO:0004713">
    <property type="term" value="F:protein tyrosine kinase activity"/>
    <property type="evidence" value="ECO:0007669"/>
    <property type="project" value="TreeGrafter"/>
</dbReference>
<comment type="subcellular location">
    <subcellularLocation>
        <location evidence="1">Cell inner membrane</location>
        <topology evidence="1">Multi-pass membrane protein</topology>
    </subcellularLocation>
</comment>
<evidence type="ECO:0000256" key="11">
    <source>
        <dbReference type="ARBA" id="ARBA00022840"/>
    </source>
</evidence>
<evidence type="ECO:0000256" key="4">
    <source>
        <dbReference type="ARBA" id="ARBA00011903"/>
    </source>
</evidence>
<comment type="catalytic activity">
    <reaction evidence="15">
        <text>L-tyrosyl-[protein] + ATP = O-phospho-L-tyrosyl-[protein] + ADP + H(+)</text>
        <dbReference type="Rhea" id="RHEA:10596"/>
        <dbReference type="Rhea" id="RHEA-COMP:10136"/>
        <dbReference type="Rhea" id="RHEA-COMP:20101"/>
        <dbReference type="ChEBI" id="CHEBI:15378"/>
        <dbReference type="ChEBI" id="CHEBI:30616"/>
        <dbReference type="ChEBI" id="CHEBI:46858"/>
        <dbReference type="ChEBI" id="CHEBI:61978"/>
        <dbReference type="ChEBI" id="CHEBI:456216"/>
        <dbReference type="EC" id="2.7.10.2"/>
    </reaction>
</comment>
<evidence type="ECO:0000256" key="1">
    <source>
        <dbReference type="ARBA" id="ARBA00004429"/>
    </source>
</evidence>
<evidence type="ECO:0000256" key="14">
    <source>
        <dbReference type="ARBA" id="ARBA00023137"/>
    </source>
</evidence>
<dbReference type="Pfam" id="PF13614">
    <property type="entry name" value="AAA_31"/>
    <property type="match status" value="1"/>
</dbReference>
<evidence type="ECO:0000256" key="16">
    <source>
        <dbReference type="SAM" id="Coils"/>
    </source>
</evidence>
<evidence type="ECO:0000256" key="5">
    <source>
        <dbReference type="ARBA" id="ARBA00022475"/>
    </source>
</evidence>
<keyword evidence="5" id="KW-1003">Cell membrane</keyword>
<comment type="caution">
    <text evidence="21">The sequence shown here is derived from an EMBL/GenBank/DDBJ whole genome shotgun (WGS) entry which is preliminary data.</text>
</comment>
<evidence type="ECO:0000256" key="17">
    <source>
        <dbReference type="SAM" id="Phobius"/>
    </source>
</evidence>
<keyword evidence="11" id="KW-0067">ATP-binding</keyword>
<proteinExistence type="inferred from homology"/>
<comment type="similarity">
    <text evidence="3">Belongs to the etk/wzc family.</text>
</comment>
<dbReference type="RefSeq" id="WP_161708534.1">
    <property type="nucleotide sequence ID" value="NZ_JAABLQ010000001.1"/>
</dbReference>
<dbReference type="GO" id="GO:0005886">
    <property type="term" value="C:plasma membrane"/>
    <property type="evidence" value="ECO:0007669"/>
    <property type="project" value="UniProtKB-SubCell"/>
</dbReference>
<dbReference type="PANTHER" id="PTHR32309">
    <property type="entry name" value="TYROSINE-PROTEIN KINASE"/>
    <property type="match status" value="1"/>
</dbReference>
<dbReference type="CDD" id="cd05387">
    <property type="entry name" value="BY-kinase"/>
    <property type="match status" value="1"/>
</dbReference>
<dbReference type="InterPro" id="IPR032807">
    <property type="entry name" value="GNVR"/>
</dbReference>
<keyword evidence="7" id="KW-0808">Transferase</keyword>
<dbReference type="EC" id="2.7.10.2" evidence="4"/>
<dbReference type="EMBL" id="JAABLQ010000001">
    <property type="protein sequence ID" value="NBN78588.1"/>
    <property type="molecule type" value="Genomic_DNA"/>
</dbReference>
<keyword evidence="13 17" id="KW-0472">Membrane</keyword>
<dbReference type="PANTHER" id="PTHR32309:SF13">
    <property type="entry name" value="FERRIC ENTEROBACTIN TRANSPORT PROTEIN FEPE"/>
    <property type="match status" value="1"/>
</dbReference>
<evidence type="ECO:0000256" key="7">
    <source>
        <dbReference type="ARBA" id="ARBA00022679"/>
    </source>
</evidence>
<dbReference type="InterPro" id="IPR025669">
    <property type="entry name" value="AAA_dom"/>
</dbReference>
<dbReference type="InterPro" id="IPR005702">
    <property type="entry name" value="Wzc-like_C"/>
</dbReference>
<keyword evidence="16" id="KW-0175">Coiled coil</keyword>
<dbReference type="Gene3D" id="3.40.50.300">
    <property type="entry name" value="P-loop containing nucleotide triphosphate hydrolases"/>
    <property type="match status" value="1"/>
</dbReference>
<evidence type="ECO:0000256" key="13">
    <source>
        <dbReference type="ARBA" id="ARBA00023136"/>
    </source>
</evidence>
<name>A0A7X5F2J0_9HYPH</name>
<feature type="domain" description="AAA" evidence="19">
    <location>
        <begin position="518"/>
        <end position="645"/>
    </location>
</feature>
<keyword evidence="12 17" id="KW-1133">Transmembrane helix</keyword>
<keyword evidence="9" id="KW-0547">Nucleotide-binding</keyword>
<gene>
    <name evidence="21" type="ORF">GWI72_09940</name>
</gene>
<evidence type="ECO:0000259" key="18">
    <source>
        <dbReference type="Pfam" id="PF02706"/>
    </source>
</evidence>
<dbReference type="InterPro" id="IPR050445">
    <property type="entry name" value="Bact_polysacc_biosynth/exp"/>
</dbReference>
<dbReference type="AlphaFoldDB" id="A0A7X5F2J0"/>
<feature type="coiled-coil region" evidence="16">
    <location>
        <begin position="193"/>
        <end position="323"/>
    </location>
</feature>
<accession>A0A7X5F2J0</accession>
<feature type="transmembrane region" description="Helical" evidence="17">
    <location>
        <begin position="415"/>
        <end position="437"/>
    </location>
</feature>
<keyword evidence="6" id="KW-0997">Cell inner membrane</keyword>
<reference evidence="22" key="1">
    <citation type="submission" date="2020-01" db="EMBL/GenBank/DDBJ databases">
        <authorList>
            <person name="Fang Y."/>
            <person name="Sun R."/>
            <person name="Nie L."/>
            <person name="He J."/>
            <person name="Hao L."/>
            <person name="Wang L."/>
            <person name="Su S."/>
            <person name="Lv E."/>
            <person name="Zhang Z."/>
            <person name="Xie R."/>
            <person name="Liu H."/>
        </authorList>
    </citation>
    <scope>NUCLEOTIDE SEQUENCE [LARGE SCALE GENOMIC DNA]</scope>
    <source>
        <strain evidence="22">XCT-53</strain>
    </source>
</reference>
<evidence type="ECO:0000256" key="3">
    <source>
        <dbReference type="ARBA" id="ARBA00008883"/>
    </source>
</evidence>
<evidence type="ECO:0000313" key="21">
    <source>
        <dbReference type="EMBL" id="NBN78588.1"/>
    </source>
</evidence>
<feature type="domain" description="Tyrosine-protein kinase G-rich" evidence="20">
    <location>
        <begin position="362"/>
        <end position="436"/>
    </location>
</feature>
<keyword evidence="8 17" id="KW-0812">Transmembrane</keyword>
<dbReference type="Pfam" id="PF02706">
    <property type="entry name" value="Wzz"/>
    <property type="match status" value="1"/>
</dbReference>